<name>D3FSN6_ALKPO</name>
<accession>D3FSN6</accession>
<organism evidence="1 2">
    <name type="scientific">Alkalihalophilus pseudofirmus (strain ATCC BAA-2126 / JCM 17055 / OF4)</name>
    <name type="common">Bacillus pseudofirmus</name>
    <dbReference type="NCBI Taxonomy" id="398511"/>
    <lineage>
        <taxon>Bacteria</taxon>
        <taxon>Bacillati</taxon>
        <taxon>Bacillota</taxon>
        <taxon>Bacilli</taxon>
        <taxon>Bacillales</taxon>
        <taxon>Bacillaceae</taxon>
        <taxon>Alkalihalophilus</taxon>
    </lineage>
</organism>
<keyword evidence="2" id="KW-1185">Reference proteome</keyword>
<dbReference type="Proteomes" id="UP000001544">
    <property type="component" value="Chromosome"/>
</dbReference>
<dbReference type="RefSeq" id="WP_012957370.1">
    <property type="nucleotide sequence ID" value="NC_013791.2"/>
</dbReference>
<evidence type="ECO:0000313" key="2">
    <source>
        <dbReference type="Proteomes" id="UP000001544"/>
    </source>
</evidence>
<dbReference type="KEGG" id="bpf:BpOF4_09745"/>
<dbReference type="AlphaFoldDB" id="D3FSN6"/>
<sequence>MSLTKEEIHMMLYHLNDEQMIKVYNYILSLQKESHTAPSMEADRQLKSPEQ</sequence>
<evidence type="ECO:0000313" key="1">
    <source>
        <dbReference type="EMBL" id="ADC50004.1"/>
    </source>
</evidence>
<proteinExistence type="predicted"/>
<reference evidence="1 2" key="1">
    <citation type="journal article" date="2011" name="Environ. Microbiol.">
        <title>Genome of alkaliphilic Bacillus pseudofirmus OF4 reveals adaptations that support the ability to grow in an external pH range from 7.5 to 11.4.</title>
        <authorList>
            <person name="Janto B."/>
            <person name="Ahmed A."/>
            <person name="Ito M."/>
            <person name="Liu J."/>
            <person name="Hicks D.B."/>
            <person name="Pagni S."/>
            <person name="Fackelmayer O.J."/>
            <person name="Smith T.A."/>
            <person name="Earl J."/>
            <person name="Elbourne L.D."/>
            <person name="Hassan K."/>
            <person name="Paulsen I.T."/>
            <person name="Kolsto A.B."/>
            <person name="Tourasse N.J."/>
            <person name="Ehrlich G.D."/>
            <person name="Boissy R."/>
            <person name="Ivey D.M."/>
            <person name="Li G."/>
            <person name="Xue Y."/>
            <person name="Ma Y."/>
            <person name="Hu F.Z."/>
            <person name="Krulwich T.A."/>
        </authorList>
    </citation>
    <scope>NUCLEOTIDE SEQUENCE [LARGE SCALE GENOMIC DNA]</scope>
    <source>
        <strain evidence="2">ATCC BAA-2126 / JCM 17055 / OF4</strain>
    </source>
</reference>
<gene>
    <name evidence="1" type="ordered locus">BpOF4_09745</name>
</gene>
<dbReference type="EMBL" id="CP001878">
    <property type="protein sequence ID" value="ADC50004.1"/>
    <property type="molecule type" value="Genomic_DNA"/>
</dbReference>
<protein>
    <submittedName>
        <fullName evidence="1">Uncharacterized protein</fullName>
    </submittedName>
</protein>
<dbReference type="HOGENOM" id="CLU_3095691_0_0_9"/>